<feature type="transmembrane region" description="Helical" evidence="14">
    <location>
        <begin position="282"/>
        <end position="300"/>
    </location>
</feature>
<dbReference type="GO" id="GO:0006784">
    <property type="term" value="P:heme A biosynthetic process"/>
    <property type="evidence" value="ECO:0007669"/>
    <property type="project" value="TreeGrafter"/>
</dbReference>
<reference evidence="15" key="1">
    <citation type="journal article" date="2021" name="J Fungi (Basel)">
        <title>Virulence traits and population genomics of the black yeast Aureobasidium melanogenum.</title>
        <authorList>
            <person name="Cernosa A."/>
            <person name="Sun X."/>
            <person name="Gostincar C."/>
            <person name="Fang C."/>
            <person name="Gunde-Cimerman N."/>
            <person name="Song Z."/>
        </authorList>
    </citation>
    <scope>NUCLEOTIDE SEQUENCE</scope>
    <source>
        <strain evidence="15">EXF-9911</strain>
    </source>
</reference>
<feature type="transmembrane region" description="Helical" evidence="14">
    <location>
        <begin position="211"/>
        <end position="233"/>
    </location>
</feature>
<evidence type="ECO:0000256" key="10">
    <source>
        <dbReference type="ARBA" id="ARBA00023133"/>
    </source>
</evidence>
<dbReference type="HAMAP" id="MF_00154">
    <property type="entry name" value="CyoE_CtaB"/>
    <property type="match status" value="1"/>
</dbReference>
<dbReference type="GO" id="GO:0031966">
    <property type="term" value="C:mitochondrial membrane"/>
    <property type="evidence" value="ECO:0007669"/>
    <property type="project" value="UniProtKB-SubCell"/>
</dbReference>
<evidence type="ECO:0000256" key="13">
    <source>
        <dbReference type="SAM" id="MobiDB-lite"/>
    </source>
</evidence>
<keyword evidence="5" id="KW-0808">Transferase</keyword>
<evidence type="ECO:0000256" key="6">
    <source>
        <dbReference type="ARBA" id="ARBA00022692"/>
    </source>
</evidence>
<dbReference type="AlphaFoldDB" id="A0A9P8EGS4"/>
<evidence type="ECO:0000256" key="3">
    <source>
        <dbReference type="ARBA" id="ARBA00005985"/>
    </source>
</evidence>
<organism evidence="15 16">
    <name type="scientific">Aureobasidium melanogenum</name>
    <name type="common">Aureobasidium pullulans var. melanogenum</name>
    <dbReference type="NCBI Taxonomy" id="46634"/>
    <lineage>
        <taxon>Eukaryota</taxon>
        <taxon>Fungi</taxon>
        <taxon>Dikarya</taxon>
        <taxon>Ascomycota</taxon>
        <taxon>Pezizomycotina</taxon>
        <taxon>Dothideomycetes</taxon>
        <taxon>Dothideomycetidae</taxon>
        <taxon>Dothideales</taxon>
        <taxon>Saccotheciaceae</taxon>
        <taxon>Aureobasidium</taxon>
    </lineage>
</organism>
<evidence type="ECO:0000256" key="8">
    <source>
        <dbReference type="ARBA" id="ARBA00022989"/>
    </source>
</evidence>
<name>A0A9P8EGS4_AURME</name>
<dbReference type="Proteomes" id="UP000779574">
    <property type="component" value="Unassembled WGS sequence"/>
</dbReference>
<dbReference type="EMBL" id="JAHFXF010000300">
    <property type="protein sequence ID" value="KAG9690648.1"/>
    <property type="molecule type" value="Genomic_DNA"/>
</dbReference>
<dbReference type="InterPro" id="IPR016315">
    <property type="entry name" value="Protohaem_IX_farnesylTrfase_mt"/>
</dbReference>
<keyword evidence="8 14" id="KW-1133">Transmembrane helix</keyword>
<dbReference type="InterPro" id="IPR000537">
    <property type="entry name" value="UbiA_prenyltransferase"/>
</dbReference>
<evidence type="ECO:0000256" key="2">
    <source>
        <dbReference type="ARBA" id="ARBA00004225"/>
    </source>
</evidence>
<keyword evidence="7" id="KW-0809">Transit peptide</keyword>
<feature type="transmembrane region" description="Helical" evidence="14">
    <location>
        <begin position="254"/>
        <end position="276"/>
    </location>
</feature>
<reference evidence="15" key="2">
    <citation type="submission" date="2021-08" db="EMBL/GenBank/DDBJ databases">
        <authorList>
            <person name="Gostincar C."/>
            <person name="Sun X."/>
            <person name="Song Z."/>
            <person name="Gunde-Cimerman N."/>
        </authorList>
    </citation>
    <scope>NUCLEOTIDE SEQUENCE</scope>
    <source>
        <strain evidence="15">EXF-9911</strain>
    </source>
</reference>
<dbReference type="GO" id="GO:0008495">
    <property type="term" value="F:protoheme IX farnesyltransferase activity"/>
    <property type="evidence" value="ECO:0007669"/>
    <property type="project" value="InterPro"/>
</dbReference>
<comment type="subcellular location">
    <subcellularLocation>
        <location evidence="2">Mitochondrion membrane</location>
        <topology evidence="2">Multi-pass membrane protein</topology>
    </subcellularLocation>
</comment>
<evidence type="ECO:0000256" key="7">
    <source>
        <dbReference type="ARBA" id="ARBA00022946"/>
    </source>
</evidence>
<dbReference type="Gene3D" id="1.10.357.140">
    <property type="entry name" value="UbiA prenyltransferase"/>
    <property type="match status" value="1"/>
</dbReference>
<accession>A0A9P8EGS4</accession>
<gene>
    <name evidence="15" type="ORF">KCU76_g8006</name>
</gene>
<dbReference type="InterPro" id="IPR044878">
    <property type="entry name" value="UbiA_sf"/>
</dbReference>
<comment type="function">
    <text evidence="1">Converts protoheme IX and farnesyl diphosphate to heme O.</text>
</comment>
<protein>
    <recommendedName>
        <fullName evidence="4">Protoheme IX farnesyltransferase, mitochondrial</fullName>
    </recommendedName>
    <alternativeName>
        <fullName evidence="12">Heme O synthase</fullName>
    </alternativeName>
</protein>
<evidence type="ECO:0000256" key="4">
    <source>
        <dbReference type="ARBA" id="ARBA00016335"/>
    </source>
</evidence>
<dbReference type="PANTHER" id="PTHR43448:SF2">
    <property type="entry name" value="PROTOHEME IX FARNESYLTRANSFERASE, MITOCHONDRIAL"/>
    <property type="match status" value="1"/>
</dbReference>
<feature type="transmembrane region" description="Helical" evidence="14">
    <location>
        <begin position="463"/>
        <end position="481"/>
    </location>
</feature>
<dbReference type="OrthoDB" id="5211at2759"/>
<dbReference type="PIRSF" id="PIRSF001773">
    <property type="entry name" value="COX10"/>
    <property type="match status" value="1"/>
</dbReference>
<dbReference type="CDD" id="cd13957">
    <property type="entry name" value="PT_UbiA_Cox10"/>
    <property type="match status" value="1"/>
</dbReference>
<evidence type="ECO:0000256" key="11">
    <source>
        <dbReference type="ARBA" id="ARBA00023136"/>
    </source>
</evidence>
<keyword evidence="10" id="KW-0350">Heme biosynthesis</keyword>
<dbReference type="InterPro" id="IPR006369">
    <property type="entry name" value="Protohaem_IX_farnesylTrfase"/>
</dbReference>
<feature type="transmembrane region" description="Helical" evidence="14">
    <location>
        <begin position="312"/>
        <end position="333"/>
    </location>
</feature>
<proteinExistence type="inferred from homology"/>
<dbReference type="Pfam" id="PF01040">
    <property type="entry name" value="UbiA"/>
    <property type="match status" value="1"/>
</dbReference>
<feature type="transmembrane region" description="Helical" evidence="14">
    <location>
        <begin position="172"/>
        <end position="191"/>
    </location>
</feature>
<evidence type="ECO:0000313" key="16">
    <source>
        <dbReference type="Proteomes" id="UP000779574"/>
    </source>
</evidence>
<evidence type="ECO:0000313" key="15">
    <source>
        <dbReference type="EMBL" id="KAG9690648.1"/>
    </source>
</evidence>
<evidence type="ECO:0000256" key="14">
    <source>
        <dbReference type="SAM" id="Phobius"/>
    </source>
</evidence>
<sequence length="514" mass="56169">MTRLRLVGWPLLTPGLSEQASICTRCARTLRHNKTITQRLATSATLTPRRHISGSRPVRQTAQELDGRYFWANGAESRVAGIRSNWTEATKAEKQKTAAEAVTQAESITTTTTTQQQPLDTPSPRPRRRRQTGPDGLVPELPPDASSALSSIAAQAAPTSLRRRMATYLALTKPRLAFLVVLTTTASYSLYPVPSLLSTAATHTPSLSSLTLLFLTTGTFSTIACANTLNMLFETNHDAKMTRTRNRPLVRKLVSPRAAVLFALAAGATGTAILWYGVNPTTAMLGAANAVLYACIYTPLKRIHPINTWIGAIVGGIPPLMGWCAAGGHYITSASSSPLSLTDEASALLFSRTSAGGWLLAALLFAWQFPHFNALSHPIRHEYFAAGYRMLVSLNPAMNTRVALRYSLLMFPICIGLSYVNVTDKYFVITSSAINSWMAYEAFRFWRSGGGESKTAILTARSLFWASVWHLPLVLVLAMAHKKGLWDGVVRSVKGVLGLADEDDEEWEWVDDDE</sequence>
<keyword evidence="6 14" id="KW-0812">Transmembrane</keyword>
<evidence type="ECO:0000256" key="9">
    <source>
        <dbReference type="ARBA" id="ARBA00023128"/>
    </source>
</evidence>
<keyword evidence="9" id="KW-0496">Mitochondrion</keyword>
<dbReference type="PANTHER" id="PTHR43448">
    <property type="entry name" value="PROTOHEME IX FARNESYLTRANSFERASE, MITOCHONDRIAL"/>
    <property type="match status" value="1"/>
</dbReference>
<dbReference type="FunFam" id="1.10.357.140:FF:000004">
    <property type="entry name" value="Protoheme IX farnesyltransferase, mitochondrial"/>
    <property type="match status" value="1"/>
</dbReference>
<feature type="region of interest" description="Disordered" evidence="13">
    <location>
        <begin position="93"/>
        <end position="150"/>
    </location>
</feature>
<evidence type="ECO:0000256" key="12">
    <source>
        <dbReference type="ARBA" id="ARBA00030253"/>
    </source>
</evidence>
<feature type="transmembrane region" description="Helical" evidence="14">
    <location>
        <begin position="403"/>
        <end position="420"/>
    </location>
</feature>
<feature type="non-terminal residue" evidence="15">
    <location>
        <position position="514"/>
    </location>
</feature>
<evidence type="ECO:0000256" key="5">
    <source>
        <dbReference type="ARBA" id="ARBA00022679"/>
    </source>
</evidence>
<evidence type="ECO:0000256" key="1">
    <source>
        <dbReference type="ARBA" id="ARBA00004013"/>
    </source>
</evidence>
<comment type="similarity">
    <text evidence="3">Belongs to the UbiA prenyltransferase family.</text>
</comment>
<comment type="caution">
    <text evidence="15">The sequence shown here is derived from an EMBL/GenBank/DDBJ whole genome shotgun (WGS) entry which is preliminary data.</text>
</comment>
<keyword evidence="11 14" id="KW-0472">Membrane</keyword>